<proteinExistence type="predicted"/>
<dbReference type="GO" id="GO:0016787">
    <property type="term" value="F:hydrolase activity"/>
    <property type="evidence" value="ECO:0007669"/>
    <property type="project" value="UniProtKB-KW"/>
</dbReference>
<feature type="domain" description="SGNH hydrolase-type esterase" evidence="2">
    <location>
        <begin position="218"/>
        <end position="396"/>
    </location>
</feature>
<organism evidence="3 4">
    <name type="scientific">Azohydromonas lata</name>
    <dbReference type="NCBI Taxonomy" id="45677"/>
    <lineage>
        <taxon>Bacteria</taxon>
        <taxon>Pseudomonadati</taxon>
        <taxon>Pseudomonadota</taxon>
        <taxon>Betaproteobacteria</taxon>
        <taxon>Burkholderiales</taxon>
        <taxon>Sphaerotilaceae</taxon>
        <taxon>Azohydromonas</taxon>
    </lineage>
</organism>
<keyword evidence="4" id="KW-1185">Reference proteome</keyword>
<keyword evidence="3" id="KW-0378">Hydrolase</keyword>
<feature type="chain" id="PRO_5046944755" evidence="1">
    <location>
        <begin position="25"/>
        <end position="408"/>
    </location>
</feature>
<sequence length="408" mass="43991">MAHRRHRALAACLLSLLMAVPAWAQEGSPEAAEHWVGTWSTAMQYPLFPPIRNGFPGQTLRQIVFTSMGGDRVRVRFSNVYGNEPVILGEARIALRSSGPAIEPGSDRLLTFGGKRSVTMAPGAIVASDPIAFKVPARTSLAVSTYFPGYTGAPTLHFRARQTNYVSPPGNFTAAASLPVASTGFCVYQGGRRVCSSPWYFLVGVDVQAAAEVKSIVAFGDSITSGAGSPENANKRWPDFLARRLLNQGMVHGVLNQGMDGNKLWSSWLSENGQSRFGRDALDAPGVRYVIVLMGINDLRGGVDASRVISALQQLASRAKARGLRVYGGTLLPNANAPQSVQEQRQAVNRWIRTGGAFHAVIDFDAALRDPAQPLRLRPLYDSGDSLHPNSAGYQAMGNAIDLSLFRR</sequence>
<evidence type="ECO:0000313" key="3">
    <source>
        <dbReference type="EMBL" id="MDZ5455887.1"/>
    </source>
</evidence>
<accession>A0ABU5IAD6</accession>
<feature type="signal peptide" evidence="1">
    <location>
        <begin position="1"/>
        <end position="24"/>
    </location>
</feature>
<dbReference type="InterPro" id="IPR036514">
    <property type="entry name" value="SGNH_hydro_sf"/>
</dbReference>
<keyword evidence="1" id="KW-0732">Signal</keyword>
<dbReference type="PANTHER" id="PTHR43784">
    <property type="entry name" value="GDSL-LIKE LIPASE/ACYLHYDROLASE, PUTATIVE (AFU_ORTHOLOGUE AFUA_2G00820)-RELATED"/>
    <property type="match status" value="1"/>
</dbReference>
<evidence type="ECO:0000259" key="2">
    <source>
        <dbReference type="Pfam" id="PF13472"/>
    </source>
</evidence>
<dbReference type="PANTHER" id="PTHR43784:SF2">
    <property type="entry name" value="GDSL-LIKE LIPASE_ACYLHYDROLASE, PUTATIVE (AFU_ORTHOLOGUE AFUA_2G00820)-RELATED"/>
    <property type="match status" value="1"/>
</dbReference>
<dbReference type="InterPro" id="IPR013830">
    <property type="entry name" value="SGNH_hydro"/>
</dbReference>
<dbReference type="SUPFAM" id="SSF52266">
    <property type="entry name" value="SGNH hydrolase"/>
    <property type="match status" value="1"/>
</dbReference>
<dbReference type="InterPro" id="IPR053140">
    <property type="entry name" value="GDSL_Rv0518-like"/>
</dbReference>
<comment type="caution">
    <text evidence="3">The sequence shown here is derived from an EMBL/GenBank/DDBJ whole genome shotgun (WGS) entry which is preliminary data.</text>
</comment>
<name>A0ABU5IAD6_9BURK</name>
<dbReference type="Pfam" id="PF13472">
    <property type="entry name" value="Lipase_GDSL_2"/>
    <property type="match status" value="1"/>
</dbReference>
<evidence type="ECO:0000256" key="1">
    <source>
        <dbReference type="SAM" id="SignalP"/>
    </source>
</evidence>
<dbReference type="Gene3D" id="3.40.50.1110">
    <property type="entry name" value="SGNH hydrolase"/>
    <property type="match status" value="1"/>
</dbReference>
<dbReference type="Proteomes" id="UP001293718">
    <property type="component" value="Unassembled WGS sequence"/>
</dbReference>
<reference evidence="3 4" key="1">
    <citation type="submission" date="2023-11" db="EMBL/GenBank/DDBJ databases">
        <title>Draft genome of Azohydromonas lata strain H1 (DSM1123), a polyhydroxyalkanoate producer.</title>
        <authorList>
            <person name="Traversa D."/>
            <person name="D'Addabbo P."/>
            <person name="Pazzani C."/>
            <person name="Manzari C."/>
            <person name="Chiara M."/>
            <person name="Scrascia M."/>
        </authorList>
    </citation>
    <scope>NUCLEOTIDE SEQUENCE [LARGE SCALE GENOMIC DNA]</scope>
    <source>
        <strain evidence="3 4">H1</strain>
    </source>
</reference>
<evidence type="ECO:0000313" key="4">
    <source>
        <dbReference type="Proteomes" id="UP001293718"/>
    </source>
</evidence>
<gene>
    <name evidence="3" type="ORF">SM757_04825</name>
</gene>
<dbReference type="EMBL" id="JAXOJX010000004">
    <property type="protein sequence ID" value="MDZ5455887.1"/>
    <property type="molecule type" value="Genomic_DNA"/>
</dbReference>
<protein>
    <submittedName>
        <fullName evidence="3">SGNH/GDSL hydrolase family protein</fullName>
    </submittedName>
</protein>
<dbReference type="RefSeq" id="WP_322464573.1">
    <property type="nucleotide sequence ID" value="NZ_JAXOJX010000004.1"/>
</dbReference>
<dbReference type="CDD" id="cd01830">
    <property type="entry name" value="XynE_like"/>
    <property type="match status" value="1"/>
</dbReference>